<gene>
    <name evidence="1" type="ORF">Adt_02685</name>
</gene>
<proteinExistence type="predicted"/>
<reference evidence="2" key="1">
    <citation type="submission" date="2024-07" db="EMBL/GenBank/DDBJ databases">
        <title>Two chromosome-level genome assemblies of Korean endemic species Abeliophyllum distichum and Forsythia ovata (Oleaceae).</title>
        <authorList>
            <person name="Jang H."/>
        </authorList>
    </citation>
    <scope>NUCLEOTIDE SEQUENCE [LARGE SCALE GENOMIC DNA]</scope>
</reference>
<dbReference type="AlphaFoldDB" id="A0ABD1VWC9"/>
<sequence length="117" mass="12741">MSILASSSYGNGMFDWPSASAVSKQVSTFDRQLTEYTRGRGGFESYVVCDMRFQPIEGAFVSMVAVVAAVANRVGLKGLTVGFLKLDESAAWTAEMCLTVVDLMAKDEELVYKECCV</sequence>
<protein>
    <submittedName>
        <fullName evidence="1">Uncharacterized protein</fullName>
    </submittedName>
</protein>
<accession>A0ABD1VWC9</accession>
<comment type="caution">
    <text evidence="1">The sequence shown here is derived from an EMBL/GenBank/DDBJ whole genome shotgun (WGS) entry which is preliminary data.</text>
</comment>
<organism evidence="1 2">
    <name type="scientific">Abeliophyllum distichum</name>
    <dbReference type="NCBI Taxonomy" id="126358"/>
    <lineage>
        <taxon>Eukaryota</taxon>
        <taxon>Viridiplantae</taxon>
        <taxon>Streptophyta</taxon>
        <taxon>Embryophyta</taxon>
        <taxon>Tracheophyta</taxon>
        <taxon>Spermatophyta</taxon>
        <taxon>Magnoliopsida</taxon>
        <taxon>eudicotyledons</taxon>
        <taxon>Gunneridae</taxon>
        <taxon>Pentapetalae</taxon>
        <taxon>asterids</taxon>
        <taxon>lamiids</taxon>
        <taxon>Lamiales</taxon>
        <taxon>Oleaceae</taxon>
        <taxon>Forsythieae</taxon>
        <taxon>Abeliophyllum</taxon>
    </lineage>
</organism>
<keyword evidence="2" id="KW-1185">Reference proteome</keyword>
<dbReference type="Proteomes" id="UP001604336">
    <property type="component" value="Unassembled WGS sequence"/>
</dbReference>
<evidence type="ECO:0000313" key="2">
    <source>
        <dbReference type="Proteomes" id="UP001604336"/>
    </source>
</evidence>
<name>A0ABD1VWC9_9LAMI</name>
<dbReference type="EMBL" id="JBFOLK010000001">
    <property type="protein sequence ID" value="KAL2541707.1"/>
    <property type="molecule type" value="Genomic_DNA"/>
</dbReference>
<evidence type="ECO:0000313" key="1">
    <source>
        <dbReference type="EMBL" id="KAL2541707.1"/>
    </source>
</evidence>